<dbReference type="RefSeq" id="WP_406953733.1">
    <property type="nucleotide sequence ID" value="NZ_JAYMRW010000016.1"/>
</dbReference>
<keyword evidence="8" id="KW-1185">Reference proteome</keyword>
<keyword evidence="3 4" id="KW-0408">Iron</keyword>
<feature type="domain" description="Cytochrome c" evidence="6">
    <location>
        <begin position="128"/>
        <end position="219"/>
    </location>
</feature>
<name>A0ABU9SJX3_9BURK</name>
<comment type="caution">
    <text evidence="7">The sequence shown here is derived from an EMBL/GenBank/DDBJ whole genome shotgun (WGS) entry which is preliminary data.</text>
</comment>
<dbReference type="PROSITE" id="PS51007">
    <property type="entry name" value="CYTC"/>
    <property type="match status" value="1"/>
</dbReference>
<accession>A0ABU9SJX3</accession>
<reference evidence="7 8" key="1">
    <citation type="submission" date="2024-01" db="EMBL/GenBank/DDBJ databases">
        <title>The diversity of rhizobia nodulating Mimosa spp. in eleven states of Brazil covering several biomes is determined by host plant, location, and edaphic factors.</title>
        <authorList>
            <person name="Rouws L."/>
            <person name="Barauna A."/>
            <person name="Beukes C."/>
            <person name="De Faria S.M."/>
            <person name="Gross E."/>
            <person name="Dos Reis Junior F.B."/>
            <person name="Simon M."/>
            <person name="Maluk M."/>
            <person name="Odee D.W."/>
            <person name="Kenicer G."/>
            <person name="Young J.P.W."/>
            <person name="Reis V.M."/>
            <person name="Zilli J."/>
            <person name="James E.K."/>
        </authorList>
    </citation>
    <scope>NUCLEOTIDE SEQUENCE [LARGE SCALE GENOMIC DNA]</scope>
    <source>
        <strain evidence="7 8">JPY164</strain>
    </source>
</reference>
<evidence type="ECO:0000256" key="4">
    <source>
        <dbReference type="PROSITE-ProRule" id="PRU00433"/>
    </source>
</evidence>
<dbReference type="SUPFAM" id="SSF46626">
    <property type="entry name" value="Cytochrome c"/>
    <property type="match status" value="1"/>
</dbReference>
<organism evidence="7 8">
    <name type="scientific">Paraburkholderia guartelaensis</name>
    <dbReference type="NCBI Taxonomy" id="2546446"/>
    <lineage>
        <taxon>Bacteria</taxon>
        <taxon>Pseudomonadati</taxon>
        <taxon>Pseudomonadota</taxon>
        <taxon>Betaproteobacteria</taxon>
        <taxon>Burkholderiales</taxon>
        <taxon>Burkholderiaceae</taxon>
        <taxon>Paraburkholderia</taxon>
    </lineage>
</organism>
<evidence type="ECO:0000256" key="3">
    <source>
        <dbReference type="ARBA" id="ARBA00023004"/>
    </source>
</evidence>
<keyword evidence="5" id="KW-1133">Transmembrane helix</keyword>
<keyword evidence="1 4" id="KW-0349">Heme</keyword>
<evidence type="ECO:0000256" key="2">
    <source>
        <dbReference type="ARBA" id="ARBA00022723"/>
    </source>
</evidence>
<dbReference type="InterPro" id="IPR009056">
    <property type="entry name" value="Cyt_c-like_dom"/>
</dbReference>
<protein>
    <submittedName>
        <fullName evidence="7">Cytochrome c</fullName>
    </submittedName>
</protein>
<keyword evidence="5" id="KW-0472">Membrane</keyword>
<dbReference type="InterPro" id="IPR036909">
    <property type="entry name" value="Cyt_c-like_dom_sf"/>
</dbReference>
<keyword evidence="5" id="KW-0812">Transmembrane</keyword>
<keyword evidence="2 4" id="KW-0479">Metal-binding</keyword>
<dbReference type="InterPro" id="IPR051459">
    <property type="entry name" value="Cytochrome_c-type_DH"/>
</dbReference>
<gene>
    <name evidence="7" type="ORF">VSR33_29600</name>
</gene>
<dbReference type="PANTHER" id="PTHR35008">
    <property type="entry name" value="BLL4482 PROTEIN-RELATED"/>
    <property type="match status" value="1"/>
</dbReference>
<dbReference type="Pfam" id="PF13442">
    <property type="entry name" value="Cytochrome_CBB3"/>
    <property type="match status" value="1"/>
</dbReference>
<evidence type="ECO:0000256" key="5">
    <source>
        <dbReference type="SAM" id="Phobius"/>
    </source>
</evidence>
<proteinExistence type="predicted"/>
<dbReference type="PANTHER" id="PTHR35008:SF4">
    <property type="entry name" value="BLL4482 PROTEIN"/>
    <property type="match status" value="1"/>
</dbReference>
<evidence type="ECO:0000313" key="8">
    <source>
        <dbReference type="Proteomes" id="UP001390669"/>
    </source>
</evidence>
<evidence type="ECO:0000313" key="7">
    <source>
        <dbReference type="EMBL" id="MEM5451636.1"/>
    </source>
</evidence>
<dbReference type="EMBL" id="JAYMRW010000016">
    <property type="protein sequence ID" value="MEM5451636.1"/>
    <property type="molecule type" value="Genomic_DNA"/>
</dbReference>
<evidence type="ECO:0000259" key="6">
    <source>
        <dbReference type="PROSITE" id="PS51007"/>
    </source>
</evidence>
<evidence type="ECO:0000256" key="1">
    <source>
        <dbReference type="ARBA" id="ARBA00022617"/>
    </source>
</evidence>
<sequence length="403" mass="41910">MSALLSGNAWLNPFLGALQAAQVELGSVAHALGIAGDSHGQPAWPWPKRLAVEVLLIDAGVARQLALALAATGGALLLAVAGLVWRGRRIALFAAAALAAWFAPWPDTSLWLTDAVPTSFQTTPFSVETIALGAAHYARECAACHGDTGRGDGPRAGTLVHWPPTVVGPLLGHRLDGELFWRVLHGMHARDGAQTMPGFEGRLSDAQTWAILDYLKVLAAGGGAQDGEGWPVPVALPALDVRCGDAPAVPLASWRAGQRVRAVAVDGRAPPLEDPRWQTLLLFRDGALPAPSEAARWAANGDASCVAVSPGAWTAFAGIAGVNAQAFAGSQLIADRDGWLRAEAKPGDPAWANAALLCTAADAGGERGGRGGRVSRGRSDPLTSLLLRIDAEPVRYVKGGYVH</sequence>
<dbReference type="Gene3D" id="1.10.760.10">
    <property type="entry name" value="Cytochrome c-like domain"/>
    <property type="match status" value="1"/>
</dbReference>
<feature type="transmembrane region" description="Helical" evidence="5">
    <location>
        <begin position="65"/>
        <end position="85"/>
    </location>
</feature>
<dbReference type="Proteomes" id="UP001390669">
    <property type="component" value="Unassembled WGS sequence"/>
</dbReference>